<evidence type="ECO:0000256" key="3">
    <source>
        <dbReference type="ARBA" id="ARBA00005708"/>
    </source>
</evidence>
<dbReference type="GO" id="GO:0005737">
    <property type="term" value="C:cytoplasm"/>
    <property type="evidence" value="ECO:0007669"/>
    <property type="project" value="TreeGrafter"/>
</dbReference>
<dbReference type="GO" id="GO:0046654">
    <property type="term" value="P:tetrahydrofolate biosynthetic process"/>
    <property type="evidence" value="ECO:0007669"/>
    <property type="project" value="UniProtKB-UniRule"/>
</dbReference>
<organism evidence="8 9">
    <name type="scientific">Tenacibaculum piscium</name>
    <dbReference type="NCBI Taxonomy" id="1458515"/>
    <lineage>
        <taxon>Bacteria</taxon>
        <taxon>Pseudomonadati</taxon>
        <taxon>Bacteroidota</taxon>
        <taxon>Flavobacteriia</taxon>
        <taxon>Flavobacteriales</taxon>
        <taxon>Flavobacteriaceae</taxon>
        <taxon>Tenacibaculum</taxon>
    </lineage>
</organism>
<gene>
    <name evidence="8" type="ORF">TNO020_70260</name>
</gene>
<comment type="function">
    <text evidence="6">Catalyzes the conversion of 7,8-dihydroneopterin to 6-hydroxymethyl-7,8-dihydropterin.</text>
</comment>
<comment type="catalytic activity">
    <reaction evidence="1 6">
        <text>7,8-dihydroneopterin = 6-hydroxymethyl-7,8-dihydropterin + glycolaldehyde</text>
        <dbReference type="Rhea" id="RHEA:10540"/>
        <dbReference type="ChEBI" id="CHEBI:17001"/>
        <dbReference type="ChEBI" id="CHEBI:17071"/>
        <dbReference type="ChEBI" id="CHEBI:44841"/>
        <dbReference type="EC" id="4.1.2.25"/>
    </reaction>
</comment>
<reference evidence="9" key="1">
    <citation type="submission" date="2017-11" db="EMBL/GenBank/DDBJ databases">
        <authorList>
            <person name="Duchaud E."/>
        </authorList>
    </citation>
    <scope>NUCLEOTIDE SEQUENCE [LARGE SCALE GENOMIC DNA]</scope>
    <source>
        <strain evidence="9">Tenacibaculum sp. TNO020</strain>
    </source>
</reference>
<dbReference type="UniPathway" id="UPA00077">
    <property type="reaction ID" value="UER00154"/>
</dbReference>
<dbReference type="InterPro" id="IPR043133">
    <property type="entry name" value="GTP-CH-I_C/QueF"/>
</dbReference>
<dbReference type="Pfam" id="PF02152">
    <property type="entry name" value="FolB"/>
    <property type="match status" value="1"/>
</dbReference>
<dbReference type="PANTHER" id="PTHR42844">
    <property type="entry name" value="DIHYDRONEOPTERIN ALDOLASE 1-RELATED"/>
    <property type="match status" value="1"/>
</dbReference>
<evidence type="ECO:0000256" key="4">
    <source>
        <dbReference type="ARBA" id="ARBA00022909"/>
    </source>
</evidence>
<proteinExistence type="inferred from homology"/>
<dbReference type="EC" id="4.1.2.25" evidence="6"/>
<dbReference type="OrthoDB" id="9803748at2"/>
<comment type="pathway">
    <text evidence="2 6">Cofactor biosynthesis; tetrahydrofolate biosynthesis; 2-amino-4-hydroxy-6-hydroxymethyl-7,8-dihydropteridine diphosphate from 7,8-dihydroneopterin triphosphate: step 3/4.</text>
</comment>
<dbReference type="NCBIfam" id="TIGR00525">
    <property type="entry name" value="folB"/>
    <property type="match status" value="1"/>
</dbReference>
<evidence type="ECO:0000256" key="5">
    <source>
        <dbReference type="ARBA" id="ARBA00023239"/>
    </source>
</evidence>
<dbReference type="RefSeq" id="WP_101918568.1">
    <property type="nucleotide sequence ID" value="NZ_JAJGWR010000004.1"/>
</dbReference>
<feature type="domain" description="Dihydroneopterin aldolase/epimerase" evidence="7">
    <location>
        <begin position="13"/>
        <end position="123"/>
    </location>
</feature>
<dbReference type="Proteomes" id="UP000234211">
    <property type="component" value="Unassembled WGS sequence"/>
</dbReference>
<dbReference type="NCBIfam" id="TIGR00526">
    <property type="entry name" value="folB_dom"/>
    <property type="match status" value="1"/>
</dbReference>
<accession>A0A2H1YKM6</accession>
<dbReference type="AlphaFoldDB" id="A0A2H1YKM6"/>
<dbReference type="Gene3D" id="3.30.1130.10">
    <property type="match status" value="1"/>
</dbReference>
<dbReference type="GO" id="GO:0046656">
    <property type="term" value="P:folic acid biosynthetic process"/>
    <property type="evidence" value="ECO:0007669"/>
    <property type="project" value="UniProtKB-UniRule"/>
</dbReference>
<dbReference type="PANTHER" id="PTHR42844:SF1">
    <property type="entry name" value="DIHYDRONEOPTERIN ALDOLASE 1-RELATED"/>
    <property type="match status" value="1"/>
</dbReference>
<evidence type="ECO:0000313" key="9">
    <source>
        <dbReference type="Proteomes" id="UP000234211"/>
    </source>
</evidence>
<dbReference type="GeneID" id="86943637"/>
<evidence type="ECO:0000313" key="8">
    <source>
        <dbReference type="EMBL" id="SOS75951.1"/>
    </source>
</evidence>
<evidence type="ECO:0000259" key="7">
    <source>
        <dbReference type="SMART" id="SM00905"/>
    </source>
</evidence>
<protein>
    <recommendedName>
        <fullName evidence="6">7,8-dihydroneopterin aldolase</fullName>
        <ecNumber evidence="6">4.1.2.25</ecNumber>
    </recommendedName>
</protein>
<dbReference type="InterPro" id="IPR006157">
    <property type="entry name" value="FolB_dom"/>
</dbReference>
<name>A0A2H1YKM6_9FLAO</name>
<evidence type="ECO:0000256" key="1">
    <source>
        <dbReference type="ARBA" id="ARBA00001353"/>
    </source>
</evidence>
<keyword evidence="5 6" id="KW-0456">Lyase</keyword>
<keyword evidence="9" id="KW-1185">Reference proteome</keyword>
<evidence type="ECO:0000256" key="2">
    <source>
        <dbReference type="ARBA" id="ARBA00005013"/>
    </source>
</evidence>
<evidence type="ECO:0000256" key="6">
    <source>
        <dbReference type="RuleBase" id="RU362079"/>
    </source>
</evidence>
<dbReference type="EMBL" id="OENF01000042">
    <property type="protein sequence ID" value="SOS75951.1"/>
    <property type="molecule type" value="Genomic_DNA"/>
</dbReference>
<dbReference type="InterPro" id="IPR006156">
    <property type="entry name" value="Dihydroneopterin_aldolase"/>
</dbReference>
<comment type="similarity">
    <text evidence="3 6">Belongs to the DHNA family.</text>
</comment>
<dbReference type="GO" id="GO:0004150">
    <property type="term" value="F:dihydroneopterin aldolase activity"/>
    <property type="evidence" value="ECO:0007669"/>
    <property type="project" value="UniProtKB-UniRule"/>
</dbReference>
<dbReference type="SUPFAM" id="SSF55620">
    <property type="entry name" value="Tetrahydrobiopterin biosynthesis enzymes-like"/>
    <property type="match status" value="1"/>
</dbReference>
<dbReference type="SMART" id="SM00905">
    <property type="entry name" value="FolB"/>
    <property type="match status" value="1"/>
</dbReference>
<sequence>METTGKTQTTGTIRVNNIRLFTNHGCLEEEAKIGSEYRVDIEVKANLQKSSKTDKLADTVDYVHLNHIVKEEMAIRSELLEHVAQRILNRIFKEIQLVEQAEVSVAKINPPIGGNVSEVVIILKDVRTY</sequence>
<keyword evidence="4 6" id="KW-0289">Folate biosynthesis</keyword>